<dbReference type="OrthoDB" id="9766423at2"/>
<keyword evidence="10 13" id="KW-0067">ATP-binding</keyword>
<dbReference type="HAMAP" id="MF_00409">
    <property type="entry name" value="LpxK"/>
    <property type="match status" value="1"/>
</dbReference>
<gene>
    <name evidence="13" type="primary">lpxK</name>
    <name evidence="14" type="ORF">C7448_102515</name>
</gene>
<dbReference type="GO" id="GO:0005886">
    <property type="term" value="C:plasma membrane"/>
    <property type="evidence" value="ECO:0007669"/>
    <property type="project" value="TreeGrafter"/>
</dbReference>
<comment type="similarity">
    <text evidence="13">Belongs to the LpxK family.</text>
</comment>
<reference evidence="14 15" key="1">
    <citation type="submission" date="2018-08" db="EMBL/GenBank/DDBJ databases">
        <title>Genomic Encyclopedia of Type Strains, Phase IV (KMG-IV): sequencing the most valuable type-strain genomes for metagenomic binning, comparative biology and taxonomic classification.</title>
        <authorList>
            <person name="Goeker M."/>
        </authorList>
    </citation>
    <scope>NUCLEOTIDE SEQUENCE [LARGE SCALE GENOMIC DNA]</scope>
    <source>
        <strain evidence="14 15">DSM 18841</strain>
    </source>
</reference>
<evidence type="ECO:0000256" key="3">
    <source>
        <dbReference type="ARBA" id="ARBA00012071"/>
    </source>
</evidence>
<keyword evidence="5 13" id="KW-0444">Lipid biosynthesis</keyword>
<proteinExistence type="inferred from homology"/>
<evidence type="ECO:0000256" key="1">
    <source>
        <dbReference type="ARBA" id="ARBA00002274"/>
    </source>
</evidence>
<dbReference type="GO" id="GO:0005524">
    <property type="term" value="F:ATP binding"/>
    <property type="evidence" value="ECO:0007669"/>
    <property type="project" value="UniProtKB-UniRule"/>
</dbReference>
<keyword evidence="9 13" id="KW-0418">Kinase</keyword>
<evidence type="ECO:0000256" key="9">
    <source>
        <dbReference type="ARBA" id="ARBA00022777"/>
    </source>
</evidence>
<keyword evidence="7 13" id="KW-0808">Transferase</keyword>
<evidence type="ECO:0000256" key="12">
    <source>
        <dbReference type="ARBA" id="ARBA00029757"/>
    </source>
</evidence>
<evidence type="ECO:0000256" key="13">
    <source>
        <dbReference type="HAMAP-Rule" id="MF_00409"/>
    </source>
</evidence>
<evidence type="ECO:0000256" key="7">
    <source>
        <dbReference type="ARBA" id="ARBA00022679"/>
    </source>
</evidence>
<sequence length="346" mass="39838">MKLLRFLLFPFAVLYNVVTTVRNWFFNIGVFKSRSFDIPVIAVGNLSVGGTGKSPQIEYLIRLLKDNYKIAVLSRGYKRKTEGFQLVNDTHSAEDVGDEPLQFYKKFKKDVMVAVDADRTNGIQQLLQRDNSPEVVLLDDAYQHRKVTASSYILLTKYNDLYVDDFVLPTGNLRESRRGAKRASVIVVTKCPEGLSKTEQEKIVRKINPKSYQKVFFTTIVYDENLKGTEELAISDLKDKEVLLVTGIANPKPLLNFLKEKEIGFKHLNFPDHHNFTQQDISNIKKAFKELSSQQKIILTTEKDYMRLEGKVDHLSYISIKSDFLNEEQVFNSLVLEEIRRVKKTK</sequence>
<dbReference type="EC" id="2.7.1.130" evidence="3 13"/>
<comment type="caution">
    <text evidence="14">The sequence shown here is derived from an EMBL/GenBank/DDBJ whole genome shotgun (WGS) entry which is preliminary data.</text>
</comment>
<name>A0A3E0I8D4_9FLAO</name>
<dbReference type="UniPathway" id="UPA00359">
    <property type="reaction ID" value="UER00482"/>
</dbReference>
<accession>A0A3E0I8D4</accession>
<dbReference type="RefSeq" id="WP_115900608.1">
    <property type="nucleotide sequence ID" value="NZ_QUNS01000002.1"/>
</dbReference>
<dbReference type="PANTHER" id="PTHR42724">
    <property type="entry name" value="TETRAACYLDISACCHARIDE 4'-KINASE"/>
    <property type="match status" value="1"/>
</dbReference>
<dbReference type="AlphaFoldDB" id="A0A3E0I8D4"/>
<organism evidence="14 15">
    <name type="scientific">Tenacibaculum gallaicum</name>
    <dbReference type="NCBI Taxonomy" id="561505"/>
    <lineage>
        <taxon>Bacteria</taxon>
        <taxon>Pseudomonadati</taxon>
        <taxon>Bacteroidota</taxon>
        <taxon>Flavobacteriia</taxon>
        <taxon>Flavobacteriales</taxon>
        <taxon>Flavobacteriaceae</taxon>
        <taxon>Tenacibaculum</taxon>
    </lineage>
</organism>
<comment type="caution">
    <text evidence="13">Lacks conserved residue(s) required for the propagation of feature annotation.</text>
</comment>
<keyword evidence="6 13" id="KW-0441">Lipid A biosynthesis</keyword>
<dbReference type="PANTHER" id="PTHR42724:SF1">
    <property type="entry name" value="TETRAACYLDISACCHARIDE 4'-KINASE, MITOCHONDRIAL-RELATED"/>
    <property type="match status" value="1"/>
</dbReference>
<evidence type="ECO:0000256" key="2">
    <source>
        <dbReference type="ARBA" id="ARBA00004870"/>
    </source>
</evidence>
<protein>
    <recommendedName>
        <fullName evidence="4 13">Tetraacyldisaccharide 4'-kinase</fullName>
        <ecNumber evidence="3 13">2.7.1.130</ecNumber>
    </recommendedName>
    <alternativeName>
        <fullName evidence="12 13">Lipid A 4'-kinase</fullName>
    </alternativeName>
</protein>
<dbReference type="EMBL" id="QUNS01000002">
    <property type="protein sequence ID" value="REH54982.1"/>
    <property type="molecule type" value="Genomic_DNA"/>
</dbReference>
<dbReference type="Proteomes" id="UP000256884">
    <property type="component" value="Unassembled WGS sequence"/>
</dbReference>
<keyword evidence="15" id="KW-1185">Reference proteome</keyword>
<evidence type="ECO:0000313" key="15">
    <source>
        <dbReference type="Proteomes" id="UP000256884"/>
    </source>
</evidence>
<evidence type="ECO:0000313" key="14">
    <source>
        <dbReference type="EMBL" id="REH54982.1"/>
    </source>
</evidence>
<dbReference type="Pfam" id="PF02606">
    <property type="entry name" value="LpxK"/>
    <property type="match status" value="1"/>
</dbReference>
<comment type="pathway">
    <text evidence="2 13">Glycolipid biosynthesis; lipid IV(A) biosynthesis; lipid IV(A) from (3R)-3-hydroxytetradecanoyl-[acyl-carrier-protein] and UDP-N-acetyl-alpha-D-glucosamine: step 6/6.</text>
</comment>
<dbReference type="InterPro" id="IPR027417">
    <property type="entry name" value="P-loop_NTPase"/>
</dbReference>
<dbReference type="SUPFAM" id="SSF52540">
    <property type="entry name" value="P-loop containing nucleoside triphosphate hydrolases"/>
    <property type="match status" value="1"/>
</dbReference>
<dbReference type="NCBIfam" id="TIGR00682">
    <property type="entry name" value="lpxK"/>
    <property type="match status" value="1"/>
</dbReference>
<keyword evidence="11 13" id="KW-0443">Lipid metabolism</keyword>
<comment type="catalytic activity">
    <reaction evidence="13">
        <text>a lipid A disaccharide + ATP = a lipid IVA + ADP + H(+)</text>
        <dbReference type="Rhea" id="RHEA:67840"/>
        <dbReference type="ChEBI" id="CHEBI:15378"/>
        <dbReference type="ChEBI" id="CHEBI:30616"/>
        <dbReference type="ChEBI" id="CHEBI:176343"/>
        <dbReference type="ChEBI" id="CHEBI:176425"/>
        <dbReference type="ChEBI" id="CHEBI:456216"/>
        <dbReference type="EC" id="2.7.1.130"/>
    </reaction>
</comment>
<dbReference type="GO" id="GO:0009245">
    <property type="term" value="P:lipid A biosynthetic process"/>
    <property type="evidence" value="ECO:0007669"/>
    <property type="project" value="UniProtKB-UniRule"/>
</dbReference>
<evidence type="ECO:0000256" key="4">
    <source>
        <dbReference type="ARBA" id="ARBA00016436"/>
    </source>
</evidence>
<keyword evidence="8 13" id="KW-0547">Nucleotide-binding</keyword>
<comment type="function">
    <text evidence="1 13">Transfers the gamma-phosphate of ATP to the 4'-position of a tetraacyldisaccharide 1-phosphate intermediate (termed DS-1-P) to form tetraacyldisaccharide 1,4'-bis-phosphate (lipid IVA).</text>
</comment>
<evidence type="ECO:0000256" key="10">
    <source>
        <dbReference type="ARBA" id="ARBA00022840"/>
    </source>
</evidence>
<evidence type="ECO:0000256" key="6">
    <source>
        <dbReference type="ARBA" id="ARBA00022556"/>
    </source>
</evidence>
<evidence type="ECO:0000256" key="5">
    <source>
        <dbReference type="ARBA" id="ARBA00022516"/>
    </source>
</evidence>
<evidence type="ECO:0000256" key="11">
    <source>
        <dbReference type="ARBA" id="ARBA00023098"/>
    </source>
</evidence>
<evidence type="ECO:0000256" key="8">
    <source>
        <dbReference type="ARBA" id="ARBA00022741"/>
    </source>
</evidence>
<dbReference type="InterPro" id="IPR003758">
    <property type="entry name" value="LpxK"/>
</dbReference>
<dbReference type="GO" id="GO:0009029">
    <property type="term" value="F:lipid-A 4'-kinase activity"/>
    <property type="evidence" value="ECO:0007669"/>
    <property type="project" value="UniProtKB-UniRule"/>
</dbReference>